<name>A0A6P6MLJ6_CARAU</name>
<dbReference type="GO" id="GO:0030552">
    <property type="term" value="F:cAMP binding"/>
    <property type="evidence" value="ECO:0007669"/>
    <property type="project" value="InterPro"/>
</dbReference>
<keyword evidence="4 6" id="KW-0472">Membrane</keyword>
<feature type="region of interest" description="Disordered" evidence="5">
    <location>
        <begin position="304"/>
        <end position="333"/>
    </location>
</feature>
<proteinExistence type="predicted"/>
<reference evidence="10" key="1">
    <citation type="submission" date="2025-08" db="UniProtKB">
        <authorList>
            <consortium name="RefSeq"/>
        </authorList>
    </citation>
    <scope>IDENTIFICATION</scope>
    <source>
        <strain evidence="10">Wakin</strain>
        <tissue evidence="10">Muscle</tissue>
    </source>
</reference>
<dbReference type="OrthoDB" id="100006at2759"/>
<feature type="transmembrane region" description="Helical" evidence="6">
    <location>
        <begin position="225"/>
        <end position="245"/>
    </location>
</feature>
<evidence type="ECO:0000256" key="6">
    <source>
        <dbReference type="SAM" id="Phobius"/>
    </source>
</evidence>
<dbReference type="KEGG" id="caua:113068887"/>
<feature type="domain" description="G-protein coupled receptors family 2 profile 2" evidence="7">
    <location>
        <begin position="13"/>
        <end position="281"/>
    </location>
</feature>
<feature type="domain" description="G-protein coupled receptors family 1 profile" evidence="8">
    <location>
        <begin position="27"/>
        <end position="190"/>
    </location>
</feature>
<evidence type="ECO:0000256" key="4">
    <source>
        <dbReference type="ARBA" id="ARBA00023136"/>
    </source>
</evidence>
<dbReference type="GO" id="GO:0005886">
    <property type="term" value="C:plasma membrane"/>
    <property type="evidence" value="ECO:0007669"/>
    <property type="project" value="TreeGrafter"/>
</dbReference>
<sequence>MAETNQTEVYVYEQVVILTSCILSFFGSLLIICTFAIWHDLRTTPRKLLVYLSVADLLSALSYFYGVLRIFDSDSGDCIAQGAISTFANTSSFFWTVAIAIYLYVFIVKSSQRQADNLVLYFHLISWGVPLAITVAALSLHKIGYDASEVSVGWCWVNIQAEDHVLWMLLTGKIWEFIAYVTLPVLYILIKIHIHNAHAALSEYRPILTSSPVSNSLSSMADRKLTLIPIIFIMLRIWSTVRFLLLLTDSPAGHNPVLVTLHGIGNSFQGAANCIMFVLLTPSVRSRLVAGLCCRGQDRHWHTDSVSQNRASAHTPSHREENTNPQTRENSEG</sequence>
<dbReference type="PRINTS" id="PR02001">
    <property type="entry name" value="GCR1CAMPR"/>
</dbReference>
<dbReference type="PANTHER" id="PTHR23112">
    <property type="entry name" value="G PROTEIN-COUPLED RECEPTOR 157-RELATED"/>
    <property type="match status" value="1"/>
</dbReference>
<evidence type="ECO:0000313" key="10">
    <source>
        <dbReference type="RefSeq" id="XP_026097580.1"/>
    </source>
</evidence>
<evidence type="ECO:0000313" key="9">
    <source>
        <dbReference type="Proteomes" id="UP000515129"/>
    </source>
</evidence>
<dbReference type="GO" id="GO:0007189">
    <property type="term" value="P:adenylate cyclase-activating G protein-coupled receptor signaling pathway"/>
    <property type="evidence" value="ECO:0007669"/>
    <property type="project" value="TreeGrafter"/>
</dbReference>
<feature type="transmembrane region" description="Helical" evidence="6">
    <location>
        <begin position="166"/>
        <end position="190"/>
    </location>
</feature>
<dbReference type="PRINTS" id="PR00247">
    <property type="entry name" value="GPCRCAMP"/>
</dbReference>
<evidence type="ECO:0000259" key="8">
    <source>
        <dbReference type="PROSITE" id="PS50262"/>
    </source>
</evidence>
<evidence type="ECO:0000256" key="3">
    <source>
        <dbReference type="ARBA" id="ARBA00022989"/>
    </source>
</evidence>
<gene>
    <name evidence="10" type="primary">LOC113068887</name>
</gene>
<dbReference type="InterPro" id="IPR022343">
    <property type="entry name" value="GCR1-cAMP_receptor"/>
</dbReference>
<evidence type="ECO:0000256" key="2">
    <source>
        <dbReference type="ARBA" id="ARBA00022692"/>
    </source>
</evidence>
<accession>A0A6P6MLJ6</accession>
<dbReference type="RefSeq" id="XP_026097580.1">
    <property type="nucleotide sequence ID" value="XM_026241795.1"/>
</dbReference>
<keyword evidence="3 6" id="KW-1133">Transmembrane helix</keyword>
<feature type="transmembrane region" description="Helical" evidence="6">
    <location>
        <begin position="49"/>
        <end position="71"/>
    </location>
</feature>
<feature type="transmembrane region" description="Helical" evidence="6">
    <location>
        <begin position="118"/>
        <end position="140"/>
    </location>
</feature>
<protein>
    <submittedName>
        <fullName evidence="10">G-protein coupled receptor 157-like</fullName>
    </submittedName>
</protein>
<dbReference type="Proteomes" id="UP000515129">
    <property type="component" value="Unplaced"/>
</dbReference>
<dbReference type="Pfam" id="PF00002">
    <property type="entry name" value="7tm_2"/>
    <property type="match status" value="1"/>
</dbReference>
<dbReference type="Gene3D" id="1.20.1070.10">
    <property type="entry name" value="Rhodopsin 7-helix transmembrane proteins"/>
    <property type="match status" value="1"/>
</dbReference>
<feature type="compositionally biased region" description="Polar residues" evidence="5">
    <location>
        <begin position="304"/>
        <end position="315"/>
    </location>
</feature>
<dbReference type="PROSITE" id="PS50262">
    <property type="entry name" value="G_PROTEIN_RECEP_F1_2"/>
    <property type="match status" value="1"/>
</dbReference>
<feature type="transmembrane region" description="Helical" evidence="6">
    <location>
        <begin position="83"/>
        <end position="106"/>
    </location>
</feature>
<keyword evidence="2 6" id="KW-0812">Transmembrane</keyword>
<evidence type="ECO:0000256" key="1">
    <source>
        <dbReference type="ARBA" id="ARBA00004141"/>
    </source>
</evidence>
<dbReference type="GeneID" id="113068887"/>
<dbReference type="InterPro" id="IPR000832">
    <property type="entry name" value="GPCR_2_secretin-like"/>
</dbReference>
<dbReference type="InterPro" id="IPR000848">
    <property type="entry name" value="GPCR_cAMP"/>
</dbReference>
<feature type="transmembrane region" description="Helical" evidence="6">
    <location>
        <begin position="15"/>
        <end position="37"/>
    </location>
</feature>
<dbReference type="SUPFAM" id="SSF81321">
    <property type="entry name" value="Family A G protein-coupled receptor-like"/>
    <property type="match status" value="1"/>
</dbReference>
<dbReference type="PROSITE" id="PS50261">
    <property type="entry name" value="G_PROTEIN_RECEP_F2_4"/>
    <property type="match status" value="1"/>
</dbReference>
<dbReference type="InterPro" id="IPR017452">
    <property type="entry name" value="GPCR_Rhodpsn_7TM"/>
</dbReference>
<dbReference type="PANTHER" id="PTHR23112:SF47">
    <property type="entry name" value="G-PROTEIN COUPLED RECEPTOR 157"/>
    <property type="match status" value="1"/>
</dbReference>
<feature type="compositionally biased region" description="Polar residues" evidence="5">
    <location>
        <begin position="323"/>
        <end position="333"/>
    </location>
</feature>
<feature type="transmembrane region" description="Helical" evidence="6">
    <location>
        <begin position="257"/>
        <end position="280"/>
    </location>
</feature>
<comment type="subcellular location">
    <subcellularLocation>
        <location evidence="1">Membrane</location>
        <topology evidence="1">Multi-pass membrane protein</topology>
    </subcellularLocation>
</comment>
<evidence type="ECO:0000259" key="7">
    <source>
        <dbReference type="PROSITE" id="PS50261"/>
    </source>
</evidence>
<dbReference type="AlphaFoldDB" id="A0A6P6MLJ6"/>
<dbReference type="GO" id="GO:0004930">
    <property type="term" value="F:G protein-coupled receptor activity"/>
    <property type="evidence" value="ECO:0007669"/>
    <property type="project" value="InterPro"/>
</dbReference>
<evidence type="ECO:0000256" key="5">
    <source>
        <dbReference type="SAM" id="MobiDB-lite"/>
    </source>
</evidence>
<keyword evidence="9" id="KW-1185">Reference proteome</keyword>
<dbReference type="GO" id="GO:0007166">
    <property type="term" value="P:cell surface receptor signaling pathway"/>
    <property type="evidence" value="ECO:0007669"/>
    <property type="project" value="InterPro"/>
</dbReference>
<organism evidence="9 10">
    <name type="scientific">Carassius auratus</name>
    <name type="common">Goldfish</name>
    <dbReference type="NCBI Taxonomy" id="7957"/>
    <lineage>
        <taxon>Eukaryota</taxon>
        <taxon>Metazoa</taxon>
        <taxon>Chordata</taxon>
        <taxon>Craniata</taxon>
        <taxon>Vertebrata</taxon>
        <taxon>Euteleostomi</taxon>
        <taxon>Actinopterygii</taxon>
        <taxon>Neopterygii</taxon>
        <taxon>Teleostei</taxon>
        <taxon>Ostariophysi</taxon>
        <taxon>Cypriniformes</taxon>
        <taxon>Cyprinidae</taxon>
        <taxon>Cyprininae</taxon>
        <taxon>Carassius</taxon>
    </lineage>
</organism>
<dbReference type="InterPro" id="IPR017981">
    <property type="entry name" value="GPCR_2-like_7TM"/>
</dbReference>